<comment type="cofactor">
    <cofactor evidence="1">
        <name>Mg(2+)</name>
        <dbReference type="ChEBI" id="CHEBI:18420"/>
    </cofactor>
</comment>
<dbReference type="InterPro" id="IPR013342">
    <property type="entry name" value="Mandelate_racemase_C"/>
</dbReference>
<dbReference type="Proteomes" id="UP000019028">
    <property type="component" value="Chromosome"/>
</dbReference>
<dbReference type="EMBL" id="CP006569">
    <property type="protein sequence ID" value="AHF77306.1"/>
    <property type="molecule type" value="Genomic_DNA"/>
</dbReference>
<dbReference type="CDD" id="cd03316">
    <property type="entry name" value="MR_like"/>
    <property type="match status" value="1"/>
</dbReference>
<evidence type="ECO:0000256" key="2">
    <source>
        <dbReference type="ARBA" id="ARBA00022723"/>
    </source>
</evidence>
<evidence type="ECO:0000313" key="6">
    <source>
        <dbReference type="Proteomes" id="UP000019028"/>
    </source>
</evidence>
<dbReference type="GO" id="GO:0000287">
    <property type="term" value="F:magnesium ion binding"/>
    <property type="evidence" value="ECO:0007669"/>
    <property type="project" value="TreeGrafter"/>
</dbReference>
<dbReference type="SUPFAM" id="SSF54826">
    <property type="entry name" value="Enolase N-terminal domain-like"/>
    <property type="match status" value="1"/>
</dbReference>
<name>W0HTX9_9GAMM</name>
<evidence type="ECO:0000256" key="3">
    <source>
        <dbReference type="ARBA" id="ARBA00022842"/>
    </source>
</evidence>
<dbReference type="InterPro" id="IPR029065">
    <property type="entry name" value="Enolase_C-like"/>
</dbReference>
<dbReference type="Gene3D" id="3.30.390.10">
    <property type="entry name" value="Enolase-like, N-terminal domain"/>
    <property type="match status" value="1"/>
</dbReference>
<dbReference type="InterPro" id="IPR013341">
    <property type="entry name" value="Mandelate_racemase_N_dom"/>
</dbReference>
<dbReference type="SFLD" id="SFLDG00179">
    <property type="entry name" value="mandelate_racemase"/>
    <property type="match status" value="1"/>
</dbReference>
<sequence length="377" mass="41058">MKITSVTTHLLSAKLSQPFAYSRARYDTRTAMLVEIMTDEGITGWGECYGPARMTKAVVDELAGMIIGSDALNSEFIWQDLYARLRDHGQKGLLIEGLSGIDIALWDIRGKYFNVPAYQLLGGAMRTEVQAYATGLYRRDSGDPLSYLAEEAVGYVEQGFKAMKLKVGFGVREDIRVTQTLRDTLGPDVALMIDANHAYDAVAAIALGRAVEELDIGWFEEPVPPEDLAGYRRVKEAIAIPLAGGECEFTRYGFRDVLSTGAMDIIQPDICAAGGLTECKKIADMAQAFGVRTNPHVWGSGIGIAASLQWMALIPTQTPLSLTPVQPLLEFDQTEHPIRQAILQQPIVHHHGRVAIPSGPGLGIDVDRRALAAFAVA</sequence>
<proteinExistence type="predicted"/>
<dbReference type="HOGENOM" id="CLU_030273_3_0_6"/>
<evidence type="ECO:0000259" key="4">
    <source>
        <dbReference type="SMART" id="SM00922"/>
    </source>
</evidence>
<dbReference type="OrthoDB" id="9782675at2"/>
<dbReference type="AlphaFoldDB" id="W0HTX9"/>
<dbReference type="SUPFAM" id="SSF51604">
    <property type="entry name" value="Enolase C-terminal domain-like"/>
    <property type="match status" value="1"/>
</dbReference>
<dbReference type="PATRIC" id="fig|1239307.3.peg.2504"/>
<dbReference type="RefSeq" id="WP_025422440.1">
    <property type="nucleotide sequence ID" value="NZ_CP006569.1"/>
</dbReference>
<dbReference type="SMART" id="SM00922">
    <property type="entry name" value="MR_MLE"/>
    <property type="match status" value="1"/>
</dbReference>
<dbReference type="InterPro" id="IPR036849">
    <property type="entry name" value="Enolase-like_C_sf"/>
</dbReference>
<dbReference type="PANTHER" id="PTHR13794">
    <property type="entry name" value="ENOLASE SUPERFAMILY, MANDELATE RACEMASE"/>
    <property type="match status" value="1"/>
</dbReference>
<dbReference type="GO" id="GO:0016836">
    <property type="term" value="F:hydro-lyase activity"/>
    <property type="evidence" value="ECO:0007669"/>
    <property type="project" value="TreeGrafter"/>
</dbReference>
<dbReference type="KEGG" id="sod:Sant_2261"/>
<dbReference type="GO" id="GO:0016052">
    <property type="term" value="P:carbohydrate catabolic process"/>
    <property type="evidence" value="ECO:0007669"/>
    <property type="project" value="TreeGrafter"/>
</dbReference>
<keyword evidence="2" id="KW-0479">Metal-binding</keyword>
<dbReference type="InterPro" id="IPR046945">
    <property type="entry name" value="RHMD-like"/>
</dbReference>
<reference evidence="5 6" key="1">
    <citation type="journal article" date="2014" name="Genome Biol. Evol.">
        <title>Genome degeneration and adaptation in a nascent stage of symbiosis.</title>
        <authorList>
            <person name="Oakeson K.F."/>
            <person name="Gil R."/>
            <person name="Clayton A.L."/>
            <person name="Dunn D.M."/>
            <person name="von Niederhausern A.C."/>
            <person name="Hamil C."/>
            <person name="Aoyagi A."/>
            <person name="Duval B."/>
            <person name="Baca A."/>
            <person name="Silva F.J."/>
            <person name="Vallier A."/>
            <person name="Jackson D.G."/>
            <person name="Latorre A."/>
            <person name="Weiss R.B."/>
            <person name="Heddi A."/>
            <person name="Moya A."/>
            <person name="Dale C."/>
        </authorList>
    </citation>
    <scope>NUCLEOTIDE SEQUENCE [LARGE SCALE GENOMIC DNA]</scope>
    <source>
        <strain evidence="5 6">HS1</strain>
    </source>
</reference>
<keyword evidence="3" id="KW-0460">Magnesium</keyword>
<feature type="domain" description="Mandelate racemase/muconate lactonizing enzyme C-terminal" evidence="4">
    <location>
        <begin position="145"/>
        <end position="241"/>
    </location>
</feature>
<evidence type="ECO:0000256" key="1">
    <source>
        <dbReference type="ARBA" id="ARBA00001946"/>
    </source>
</evidence>
<dbReference type="Pfam" id="PF13378">
    <property type="entry name" value="MR_MLE_C"/>
    <property type="match status" value="1"/>
</dbReference>
<accession>W0HTX9</accession>
<dbReference type="InterPro" id="IPR029017">
    <property type="entry name" value="Enolase-like_N"/>
</dbReference>
<keyword evidence="6" id="KW-1185">Reference proteome</keyword>
<dbReference type="SFLD" id="SFLDS00001">
    <property type="entry name" value="Enolase"/>
    <property type="match status" value="1"/>
</dbReference>
<evidence type="ECO:0000313" key="5">
    <source>
        <dbReference type="EMBL" id="AHF77306.1"/>
    </source>
</evidence>
<dbReference type="Pfam" id="PF02746">
    <property type="entry name" value="MR_MLE_N"/>
    <property type="match status" value="1"/>
</dbReference>
<organism evidence="5 6">
    <name type="scientific">Sodalis praecaptivus</name>
    <dbReference type="NCBI Taxonomy" id="1239307"/>
    <lineage>
        <taxon>Bacteria</taxon>
        <taxon>Pseudomonadati</taxon>
        <taxon>Pseudomonadota</taxon>
        <taxon>Gammaproteobacteria</taxon>
        <taxon>Enterobacterales</taxon>
        <taxon>Bruguierivoracaceae</taxon>
        <taxon>Sodalis</taxon>
    </lineage>
</organism>
<gene>
    <name evidence="5" type="ORF">Sant_2261</name>
</gene>
<dbReference type="PANTHER" id="PTHR13794:SF58">
    <property type="entry name" value="MITOCHONDRIAL ENOLASE SUPERFAMILY MEMBER 1"/>
    <property type="match status" value="1"/>
</dbReference>
<protein>
    <submittedName>
        <fullName evidence="5">Mandelate racemase/muconate lactonizing protein</fullName>
    </submittedName>
</protein>
<dbReference type="Gene3D" id="3.20.20.120">
    <property type="entry name" value="Enolase-like C-terminal domain"/>
    <property type="match status" value="1"/>
</dbReference>